<evidence type="ECO:0000313" key="3">
    <source>
        <dbReference type="Proteomes" id="UP000308652"/>
    </source>
</evidence>
<accession>A0A5C3M9X0</accession>
<protein>
    <submittedName>
        <fullName evidence="2">Uncharacterized protein</fullName>
    </submittedName>
</protein>
<sequence>MRETAFSIGPDVFVNYRDASEVFLVDDGAGEGGGCVLVRIWAIGDSPTAITSLRARCEDEDGRRESKRRDASNSSQHGALARCLHDAWLGVVINEGEGACVGLRSIVNYGDAFESF</sequence>
<name>A0A5C3M9X0_9AGAR</name>
<dbReference type="EMBL" id="ML213594">
    <property type="protein sequence ID" value="TFK41465.1"/>
    <property type="molecule type" value="Genomic_DNA"/>
</dbReference>
<proteinExistence type="predicted"/>
<dbReference type="Proteomes" id="UP000308652">
    <property type="component" value="Unassembled WGS sequence"/>
</dbReference>
<gene>
    <name evidence="2" type="ORF">BDQ12DRAFT_386204</name>
</gene>
<evidence type="ECO:0000256" key="1">
    <source>
        <dbReference type="SAM" id="MobiDB-lite"/>
    </source>
</evidence>
<evidence type="ECO:0000313" key="2">
    <source>
        <dbReference type="EMBL" id="TFK41465.1"/>
    </source>
</evidence>
<keyword evidence="3" id="KW-1185">Reference proteome</keyword>
<organism evidence="2 3">
    <name type="scientific">Crucibulum laeve</name>
    <dbReference type="NCBI Taxonomy" id="68775"/>
    <lineage>
        <taxon>Eukaryota</taxon>
        <taxon>Fungi</taxon>
        <taxon>Dikarya</taxon>
        <taxon>Basidiomycota</taxon>
        <taxon>Agaricomycotina</taxon>
        <taxon>Agaricomycetes</taxon>
        <taxon>Agaricomycetidae</taxon>
        <taxon>Agaricales</taxon>
        <taxon>Agaricineae</taxon>
        <taxon>Nidulariaceae</taxon>
        <taxon>Crucibulum</taxon>
    </lineage>
</organism>
<feature type="compositionally biased region" description="Basic and acidic residues" evidence="1">
    <location>
        <begin position="56"/>
        <end position="71"/>
    </location>
</feature>
<feature type="region of interest" description="Disordered" evidence="1">
    <location>
        <begin position="56"/>
        <end position="78"/>
    </location>
</feature>
<reference evidence="2 3" key="1">
    <citation type="journal article" date="2019" name="Nat. Ecol. Evol.">
        <title>Megaphylogeny resolves global patterns of mushroom evolution.</title>
        <authorList>
            <person name="Varga T."/>
            <person name="Krizsan K."/>
            <person name="Foldi C."/>
            <person name="Dima B."/>
            <person name="Sanchez-Garcia M."/>
            <person name="Sanchez-Ramirez S."/>
            <person name="Szollosi G.J."/>
            <person name="Szarkandi J.G."/>
            <person name="Papp V."/>
            <person name="Albert L."/>
            <person name="Andreopoulos W."/>
            <person name="Angelini C."/>
            <person name="Antonin V."/>
            <person name="Barry K.W."/>
            <person name="Bougher N.L."/>
            <person name="Buchanan P."/>
            <person name="Buyck B."/>
            <person name="Bense V."/>
            <person name="Catcheside P."/>
            <person name="Chovatia M."/>
            <person name="Cooper J."/>
            <person name="Damon W."/>
            <person name="Desjardin D."/>
            <person name="Finy P."/>
            <person name="Geml J."/>
            <person name="Haridas S."/>
            <person name="Hughes K."/>
            <person name="Justo A."/>
            <person name="Karasinski D."/>
            <person name="Kautmanova I."/>
            <person name="Kiss B."/>
            <person name="Kocsube S."/>
            <person name="Kotiranta H."/>
            <person name="LaButti K.M."/>
            <person name="Lechner B.E."/>
            <person name="Liimatainen K."/>
            <person name="Lipzen A."/>
            <person name="Lukacs Z."/>
            <person name="Mihaltcheva S."/>
            <person name="Morgado L.N."/>
            <person name="Niskanen T."/>
            <person name="Noordeloos M.E."/>
            <person name="Ohm R.A."/>
            <person name="Ortiz-Santana B."/>
            <person name="Ovrebo C."/>
            <person name="Racz N."/>
            <person name="Riley R."/>
            <person name="Savchenko A."/>
            <person name="Shiryaev A."/>
            <person name="Soop K."/>
            <person name="Spirin V."/>
            <person name="Szebenyi C."/>
            <person name="Tomsovsky M."/>
            <person name="Tulloss R.E."/>
            <person name="Uehling J."/>
            <person name="Grigoriev I.V."/>
            <person name="Vagvolgyi C."/>
            <person name="Papp T."/>
            <person name="Martin F.M."/>
            <person name="Miettinen O."/>
            <person name="Hibbett D.S."/>
            <person name="Nagy L.G."/>
        </authorList>
    </citation>
    <scope>NUCLEOTIDE SEQUENCE [LARGE SCALE GENOMIC DNA]</scope>
    <source>
        <strain evidence="2 3">CBS 166.37</strain>
    </source>
</reference>
<dbReference type="AlphaFoldDB" id="A0A5C3M9X0"/>